<evidence type="ECO:0008006" key="3">
    <source>
        <dbReference type="Google" id="ProtNLM"/>
    </source>
</evidence>
<evidence type="ECO:0000313" key="2">
    <source>
        <dbReference type="Proteomes" id="UP000572680"/>
    </source>
</evidence>
<reference evidence="1 2" key="1">
    <citation type="submission" date="2020-08" db="EMBL/GenBank/DDBJ databases">
        <title>Genomic Encyclopedia of Type Strains, Phase IV (KMG-IV): sequencing the most valuable type-strain genomes for metagenomic binning, comparative biology and taxonomic classification.</title>
        <authorList>
            <person name="Goeker M."/>
        </authorList>
    </citation>
    <scope>NUCLEOTIDE SEQUENCE [LARGE SCALE GENOMIC DNA]</scope>
    <source>
        <strain evidence="1 2">DSM 44197</strain>
    </source>
</reference>
<keyword evidence="2" id="KW-1185">Reference proteome</keyword>
<accession>A0A7W3QNQ7</accession>
<dbReference type="EMBL" id="JACJIA010000006">
    <property type="protein sequence ID" value="MBA8953293.1"/>
    <property type="molecule type" value="Genomic_DNA"/>
</dbReference>
<dbReference type="Proteomes" id="UP000572680">
    <property type="component" value="Unassembled WGS sequence"/>
</dbReference>
<gene>
    <name evidence="1" type="ORF">HNR61_004943</name>
</gene>
<dbReference type="RefSeq" id="WP_182845475.1">
    <property type="nucleotide sequence ID" value="NZ_BAAALP010000001.1"/>
</dbReference>
<sequence length="198" mass="21763">MVPLSVCLGPRLILRESAPEPRLDSFAADFGWEKVEYPEDLQAGTLREVVWEGYDLGLHYLIDDVTECPYIYFSADMSHTAQALTQMATDHLHVYGRAELLSAFDTARGAAERRRTLLMAALGSSHTLDDALYQRIRDAAHAPEPELRRAAVYAASYSPSVRYKPLLALLSADDPDPAVRLDAGLMLDAINEVGTGGV</sequence>
<organism evidence="1 2">
    <name type="scientific">Actinomadura namibiensis</name>
    <dbReference type="NCBI Taxonomy" id="182080"/>
    <lineage>
        <taxon>Bacteria</taxon>
        <taxon>Bacillati</taxon>
        <taxon>Actinomycetota</taxon>
        <taxon>Actinomycetes</taxon>
        <taxon>Streptosporangiales</taxon>
        <taxon>Thermomonosporaceae</taxon>
        <taxon>Actinomadura</taxon>
    </lineage>
</organism>
<proteinExistence type="predicted"/>
<protein>
    <recommendedName>
        <fullName evidence="3">HEAT repeat domain-containing protein</fullName>
    </recommendedName>
</protein>
<evidence type="ECO:0000313" key="1">
    <source>
        <dbReference type="EMBL" id="MBA8953293.1"/>
    </source>
</evidence>
<dbReference type="AlphaFoldDB" id="A0A7W3QNQ7"/>
<name>A0A7W3QNQ7_ACTNM</name>
<comment type="caution">
    <text evidence="1">The sequence shown here is derived from an EMBL/GenBank/DDBJ whole genome shotgun (WGS) entry which is preliminary data.</text>
</comment>